<keyword evidence="1" id="KW-0812">Transmembrane</keyword>
<dbReference type="EMBL" id="JBHSHD010000002">
    <property type="protein sequence ID" value="MFC4819069.1"/>
    <property type="molecule type" value="Genomic_DNA"/>
</dbReference>
<proteinExistence type="predicted"/>
<keyword evidence="3" id="KW-1185">Reference proteome</keyword>
<evidence type="ECO:0000256" key="1">
    <source>
        <dbReference type="SAM" id="Phobius"/>
    </source>
</evidence>
<dbReference type="InterPro" id="IPR021806">
    <property type="entry name" value="DUF3379"/>
</dbReference>
<name>A0ABV9QRP5_9GAMM</name>
<gene>
    <name evidence="2" type="ORF">ACFO6Q_01965</name>
</gene>
<protein>
    <submittedName>
        <fullName evidence="2">DUF3379 family protein</fullName>
    </submittedName>
</protein>
<dbReference type="Pfam" id="PF11859">
    <property type="entry name" value="DUF3379"/>
    <property type="match status" value="1"/>
</dbReference>
<sequence>MDCLEFRRRLGVDPHVTDRDAREHLQSCPFCTEAYARAQAFEARLASALSVAVPDGLADRILLAQLTGERRQRSSRRARLGWIALAAAASLVLALGVWRRQAAVTAPLSQLVAEHVTGPHERDALSRTAALPEADVRKAFADRGVALVSVPDGVAYVSECPVGDYRTVHMVMPRGGEPVSVLYVVQHRVPASTDFERAGLRGREVPIRDGTLVMLAKDRDSFGALERAWHEAIEGPPRLSAAGAP</sequence>
<organism evidence="2 3">
    <name type="scientific">Dokdonella ginsengisoli</name>
    <dbReference type="NCBI Taxonomy" id="363846"/>
    <lineage>
        <taxon>Bacteria</taxon>
        <taxon>Pseudomonadati</taxon>
        <taxon>Pseudomonadota</taxon>
        <taxon>Gammaproteobacteria</taxon>
        <taxon>Lysobacterales</taxon>
        <taxon>Rhodanobacteraceae</taxon>
        <taxon>Dokdonella</taxon>
    </lineage>
</organism>
<comment type="caution">
    <text evidence="2">The sequence shown here is derived from an EMBL/GenBank/DDBJ whole genome shotgun (WGS) entry which is preliminary data.</text>
</comment>
<keyword evidence="1" id="KW-0472">Membrane</keyword>
<evidence type="ECO:0000313" key="3">
    <source>
        <dbReference type="Proteomes" id="UP001595886"/>
    </source>
</evidence>
<dbReference type="Proteomes" id="UP001595886">
    <property type="component" value="Unassembled WGS sequence"/>
</dbReference>
<reference evidence="3" key="1">
    <citation type="journal article" date="2019" name="Int. J. Syst. Evol. Microbiol.">
        <title>The Global Catalogue of Microorganisms (GCM) 10K type strain sequencing project: providing services to taxonomists for standard genome sequencing and annotation.</title>
        <authorList>
            <consortium name="The Broad Institute Genomics Platform"/>
            <consortium name="The Broad Institute Genome Sequencing Center for Infectious Disease"/>
            <person name="Wu L."/>
            <person name="Ma J."/>
        </authorList>
    </citation>
    <scope>NUCLEOTIDE SEQUENCE [LARGE SCALE GENOMIC DNA]</scope>
    <source>
        <strain evidence="3">CCUG 30340</strain>
    </source>
</reference>
<accession>A0ABV9QRP5</accession>
<evidence type="ECO:0000313" key="2">
    <source>
        <dbReference type="EMBL" id="MFC4819069.1"/>
    </source>
</evidence>
<keyword evidence="1" id="KW-1133">Transmembrane helix</keyword>
<feature type="transmembrane region" description="Helical" evidence="1">
    <location>
        <begin position="80"/>
        <end position="98"/>
    </location>
</feature>
<dbReference type="RefSeq" id="WP_380018806.1">
    <property type="nucleotide sequence ID" value="NZ_JBHSHD010000002.1"/>
</dbReference>